<dbReference type="InterPro" id="IPR000073">
    <property type="entry name" value="AB_hydrolase_1"/>
</dbReference>
<organism evidence="3 4">
    <name type="scientific">Pseudonocardia yunnanensis</name>
    <dbReference type="NCBI Taxonomy" id="58107"/>
    <lineage>
        <taxon>Bacteria</taxon>
        <taxon>Bacillati</taxon>
        <taxon>Actinomycetota</taxon>
        <taxon>Actinomycetes</taxon>
        <taxon>Pseudonocardiales</taxon>
        <taxon>Pseudonocardiaceae</taxon>
        <taxon>Pseudonocardia</taxon>
    </lineage>
</organism>
<dbReference type="InterPro" id="IPR029058">
    <property type="entry name" value="AB_hydrolase_fold"/>
</dbReference>
<comment type="caution">
    <text evidence="3">The sequence shown here is derived from an EMBL/GenBank/DDBJ whole genome shotgun (WGS) entry which is preliminary data.</text>
</comment>
<feature type="domain" description="AB hydrolase-1" evidence="2">
    <location>
        <begin position="50"/>
        <end position="93"/>
    </location>
</feature>
<accession>A0ABW4F759</accession>
<dbReference type="GO" id="GO:0016787">
    <property type="term" value="F:hydrolase activity"/>
    <property type="evidence" value="ECO:0007669"/>
    <property type="project" value="UniProtKB-KW"/>
</dbReference>
<dbReference type="Gene3D" id="3.40.50.1820">
    <property type="entry name" value="alpha/beta hydrolase"/>
    <property type="match status" value="1"/>
</dbReference>
<dbReference type="Pfam" id="PF00561">
    <property type="entry name" value="Abhydrolase_1"/>
    <property type="match status" value="1"/>
</dbReference>
<name>A0ABW4F759_9PSEU</name>
<keyword evidence="3" id="KW-0378">Hydrolase</keyword>
<protein>
    <submittedName>
        <fullName evidence="3">Alpha/beta fold hydrolase</fullName>
    </submittedName>
</protein>
<feature type="region of interest" description="Disordered" evidence="1">
    <location>
        <begin position="165"/>
        <end position="184"/>
    </location>
</feature>
<reference evidence="4" key="1">
    <citation type="journal article" date="2019" name="Int. J. Syst. Evol. Microbiol.">
        <title>The Global Catalogue of Microorganisms (GCM) 10K type strain sequencing project: providing services to taxonomists for standard genome sequencing and annotation.</title>
        <authorList>
            <consortium name="The Broad Institute Genomics Platform"/>
            <consortium name="The Broad Institute Genome Sequencing Center for Infectious Disease"/>
            <person name="Wu L."/>
            <person name="Ma J."/>
        </authorList>
    </citation>
    <scope>NUCLEOTIDE SEQUENCE [LARGE SCALE GENOMIC DNA]</scope>
    <source>
        <strain evidence="4">CCM 7043</strain>
    </source>
</reference>
<dbReference type="Proteomes" id="UP001597114">
    <property type="component" value="Unassembled WGS sequence"/>
</dbReference>
<dbReference type="RefSeq" id="WP_379659411.1">
    <property type="nucleotide sequence ID" value="NZ_JBHUCO010000063.1"/>
</dbReference>
<gene>
    <name evidence="3" type="ORF">ACFSJD_38400</name>
</gene>
<evidence type="ECO:0000256" key="1">
    <source>
        <dbReference type="SAM" id="MobiDB-lite"/>
    </source>
</evidence>
<proteinExistence type="predicted"/>
<keyword evidence="4" id="KW-1185">Reference proteome</keyword>
<evidence type="ECO:0000259" key="2">
    <source>
        <dbReference type="Pfam" id="PF00561"/>
    </source>
</evidence>
<sequence length="262" mass="27353">MRCFANPEEAAALTAGLPTIPVTDDERTARIRADAEFAAGCRVESGDLLDHISTEDAARDLDDLRAALGDDRLNFVGQSYGTFVGTVYANLFPAWSLTGALLPSGDGEVSLGSFPDVVVGCRGAVAGAGWASRAGPGRVGLGALAGRVVVTRRFRNPRRTLAGVNRSGGAGFSHGRRGSSASGRARRSWVSAAITSQVQRSAACGVRIFGAVQPRVCLSIRKVCSRSNRRRNDCHQLSTSASLAAVADDHSQTGLGSRSPGR</sequence>
<dbReference type="EMBL" id="JBHUCO010000063">
    <property type="protein sequence ID" value="MFD1523408.1"/>
    <property type="molecule type" value="Genomic_DNA"/>
</dbReference>
<dbReference type="SUPFAM" id="SSF53474">
    <property type="entry name" value="alpha/beta-Hydrolases"/>
    <property type="match status" value="1"/>
</dbReference>
<evidence type="ECO:0000313" key="4">
    <source>
        <dbReference type="Proteomes" id="UP001597114"/>
    </source>
</evidence>
<evidence type="ECO:0000313" key="3">
    <source>
        <dbReference type="EMBL" id="MFD1523408.1"/>
    </source>
</evidence>